<comment type="caution">
    <text evidence="3">The sequence shown here is derived from an EMBL/GenBank/DDBJ whole genome shotgun (WGS) entry which is preliminary data.</text>
</comment>
<evidence type="ECO:0000313" key="4">
    <source>
        <dbReference type="Proteomes" id="UP001140091"/>
    </source>
</evidence>
<dbReference type="AlphaFoldDB" id="A0A9W8ITS3"/>
<feature type="transmembrane region" description="Helical" evidence="2">
    <location>
        <begin position="63"/>
        <end position="84"/>
    </location>
</feature>
<feature type="region of interest" description="Disordered" evidence="1">
    <location>
        <begin position="261"/>
        <end position="285"/>
    </location>
</feature>
<gene>
    <name evidence="3" type="ORF">H1R20_g13909</name>
</gene>
<reference evidence="3" key="1">
    <citation type="submission" date="2022-06" db="EMBL/GenBank/DDBJ databases">
        <title>Genome Sequence of Candolleomyces eurysporus.</title>
        <authorList>
            <person name="Buettner E."/>
        </authorList>
    </citation>
    <scope>NUCLEOTIDE SEQUENCE</scope>
    <source>
        <strain evidence="3">VTCC 930004</strain>
    </source>
</reference>
<keyword evidence="4" id="KW-1185">Reference proteome</keyword>
<feature type="transmembrane region" description="Helical" evidence="2">
    <location>
        <begin position="96"/>
        <end position="118"/>
    </location>
</feature>
<proteinExistence type="predicted"/>
<dbReference type="OrthoDB" id="2796825at2759"/>
<evidence type="ECO:0000313" key="3">
    <source>
        <dbReference type="EMBL" id="KAJ2923186.1"/>
    </source>
</evidence>
<sequence>MAYNRTPIESKKARIPFVLGTFLITALYIIHAAVDSVNFSEMLISQRGRDIVFILRRPRVRRLVAASTGTQVVMSILGNGILLYRCYVICRAYHPWTATLPAALIYVASIVTSILYLISQASLSGFSRLGGIAGNTVWGTAWFFLSVAVNLLITASISYNLIKTQRRLASALGEHRVRVYTDIVAILVESALPFSVQGIVAGVAKAIGYDGSDALNEAWFAFCALSPQLIIFRVMTGRAWVTDLETSPTNDLSQPIAFAKDSSEVQPKTSAIPADSALEAEHRKS</sequence>
<organism evidence="3 4">
    <name type="scientific">Candolleomyces eurysporus</name>
    <dbReference type="NCBI Taxonomy" id="2828524"/>
    <lineage>
        <taxon>Eukaryota</taxon>
        <taxon>Fungi</taxon>
        <taxon>Dikarya</taxon>
        <taxon>Basidiomycota</taxon>
        <taxon>Agaricomycotina</taxon>
        <taxon>Agaricomycetes</taxon>
        <taxon>Agaricomycetidae</taxon>
        <taxon>Agaricales</taxon>
        <taxon>Agaricineae</taxon>
        <taxon>Psathyrellaceae</taxon>
        <taxon>Candolleomyces</taxon>
    </lineage>
</organism>
<accession>A0A9W8ITS3</accession>
<name>A0A9W8ITS3_9AGAR</name>
<dbReference type="EMBL" id="JANBPK010001396">
    <property type="protein sequence ID" value="KAJ2923186.1"/>
    <property type="molecule type" value="Genomic_DNA"/>
</dbReference>
<keyword evidence="2" id="KW-0472">Membrane</keyword>
<keyword evidence="2" id="KW-0812">Transmembrane</keyword>
<keyword evidence="2" id="KW-1133">Transmembrane helix</keyword>
<feature type="transmembrane region" description="Helical" evidence="2">
    <location>
        <begin position="15"/>
        <end position="34"/>
    </location>
</feature>
<evidence type="ECO:0000256" key="2">
    <source>
        <dbReference type="SAM" id="Phobius"/>
    </source>
</evidence>
<dbReference type="Proteomes" id="UP001140091">
    <property type="component" value="Unassembled WGS sequence"/>
</dbReference>
<feature type="non-terminal residue" evidence="3">
    <location>
        <position position="285"/>
    </location>
</feature>
<evidence type="ECO:0000256" key="1">
    <source>
        <dbReference type="SAM" id="MobiDB-lite"/>
    </source>
</evidence>
<feature type="transmembrane region" description="Helical" evidence="2">
    <location>
        <begin position="138"/>
        <end position="162"/>
    </location>
</feature>
<protein>
    <submittedName>
        <fullName evidence="3">Uncharacterized protein</fullName>
    </submittedName>
</protein>